<dbReference type="GeneID" id="98152207"/>
<reference evidence="2 3" key="1">
    <citation type="submission" date="2024-07" db="EMBL/GenBank/DDBJ databases">
        <title>Section-level genome sequencing and comparative genomics of Aspergillus sections Usti and Cavernicolus.</title>
        <authorList>
            <consortium name="Lawrence Berkeley National Laboratory"/>
            <person name="Nybo J.L."/>
            <person name="Vesth T.C."/>
            <person name="Theobald S."/>
            <person name="Frisvad J.C."/>
            <person name="Larsen T.O."/>
            <person name="Kjaerboelling I."/>
            <person name="Rothschild-Mancinelli K."/>
            <person name="Lyhne E.K."/>
            <person name="Kogle M.E."/>
            <person name="Barry K."/>
            <person name="Clum A."/>
            <person name="Na H."/>
            <person name="Ledsgaard L."/>
            <person name="Lin J."/>
            <person name="Lipzen A."/>
            <person name="Kuo A."/>
            <person name="Riley R."/>
            <person name="Mondo S."/>
            <person name="LaButti K."/>
            <person name="Haridas S."/>
            <person name="Pangalinan J."/>
            <person name="Salamov A.A."/>
            <person name="Simmons B.A."/>
            <person name="Magnuson J.K."/>
            <person name="Chen J."/>
            <person name="Drula E."/>
            <person name="Henrissat B."/>
            <person name="Wiebenga A."/>
            <person name="Lubbers R.J."/>
            <person name="Gomes A.C."/>
            <person name="Macurrencykelacurrency M.R."/>
            <person name="Stajich J."/>
            <person name="Grigoriev I.V."/>
            <person name="Mortensen U.H."/>
            <person name="De vries R.P."/>
            <person name="Baker S.E."/>
            <person name="Andersen M.R."/>
        </authorList>
    </citation>
    <scope>NUCLEOTIDE SEQUENCE [LARGE SCALE GENOMIC DNA]</scope>
    <source>
        <strain evidence="2 3">CBS 756.74</strain>
    </source>
</reference>
<keyword evidence="1" id="KW-0812">Transmembrane</keyword>
<keyword evidence="3" id="KW-1185">Reference proteome</keyword>
<keyword evidence="1" id="KW-1133">Transmembrane helix</keyword>
<keyword evidence="1" id="KW-0472">Membrane</keyword>
<protein>
    <submittedName>
        <fullName evidence="2">Uncharacterized protein</fullName>
    </submittedName>
</protein>
<feature type="transmembrane region" description="Helical" evidence="1">
    <location>
        <begin position="61"/>
        <end position="84"/>
    </location>
</feature>
<comment type="caution">
    <text evidence="2">The sequence shown here is derived from an EMBL/GenBank/DDBJ whole genome shotgun (WGS) entry which is preliminary data.</text>
</comment>
<proteinExistence type="predicted"/>
<feature type="transmembrane region" description="Helical" evidence="1">
    <location>
        <begin position="91"/>
        <end position="112"/>
    </location>
</feature>
<gene>
    <name evidence="2" type="ORF">BJX68DRAFT_170284</name>
</gene>
<dbReference type="EMBL" id="JBFXLR010000056">
    <property type="protein sequence ID" value="KAL2841626.1"/>
    <property type="molecule type" value="Genomic_DNA"/>
</dbReference>
<dbReference type="RefSeq" id="XP_070894672.1">
    <property type="nucleotide sequence ID" value="XM_071037043.1"/>
</dbReference>
<organism evidence="2 3">
    <name type="scientific">Aspergillus pseudodeflectus</name>
    <dbReference type="NCBI Taxonomy" id="176178"/>
    <lineage>
        <taxon>Eukaryota</taxon>
        <taxon>Fungi</taxon>
        <taxon>Dikarya</taxon>
        <taxon>Ascomycota</taxon>
        <taxon>Pezizomycotina</taxon>
        <taxon>Eurotiomycetes</taxon>
        <taxon>Eurotiomycetidae</taxon>
        <taxon>Eurotiales</taxon>
        <taxon>Aspergillaceae</taxon>
        <taxon>Aspergillus</taxon>
        <taxon>Aspergillus subgen. Nidulantes</taxon>
    </lineage>
</organism>
<evidence type="ECO:0000256" key="1">
    <source>
        <dbReference type="SAM" id="Phobius"/>
    </source>
</evidence>
<evidence type="ECO:0000313" key="2">
    <source>
        <dbReference type="EMBL" id="KAL2841626.1"/>
    </source>
</evidence>
<evidence type="ECO:0000313" key="3">
    <source>
        <dbReference type="Proteomes" id="UP001610444"/>
    </source>
</evidence>
<dbReference type="Proteomes" id="UP001610444">
    <property type="component" value="Unassembled WGS sequence"/>
</dbReference>
<sequence>MIPPVGHDSLRHCYECPNDFRGSDHSLTRFPGHLKSMVTMLNGADENKAWGVQLLDGRDYAFLWVIGLMVSLASLAFGISWAVIRDDISGGFTVAGYTATTLAWLFGTLQYML</sequence>
<accession>A0ABR4JNN8</accession>
<name>A0ABR4JNN8_9EURO</name>